<accession>A0ACA9Q7N5</accession>
<proteinExistence type="predicted"/>
<evidence type="ECO:0000313" key="2">
    <source>
        <dbReference type="Proteomes" id="UP000789920"/>
    </source>
</evidence>
<sequence>FNFEYDIAVSNEDIQSDDNVNYKDAKPKDFVNNNSKDVVNDPIQELFTYIFIYPKICYSCGSANVEGVETKNTYLTCSNCTASSKRWYKWKQADQSNNKKS</sequence>
<feature type="non-terminal residue" evidence="1">
    <location>
        <position position="1"/>
    </location>
</feature>
<feature type="non-terminal residue" evidence="1">
    <location>
        <position position="101"/>
    </location>
</feature>
<evidence type="ECO:0000313" key="1">
    <source>
        <dbReference type="EMBL" id="CAG8741033.1"/>
    </source>
</evidence>
<protein>
    <submittedName>
        <fullName evidence="1">29535_t:CDS:1</fullName>
    </submittedName>
</protein>
<dbReference type="EMBL" id="CAJVQC010028894">
    <property type="protein sequence ID" value="CAG8741033.1"/>
    <property type="molecule type" value="Genomic_DNA"/>
</dbReference>
<gene>
    <name evidence="1" type="ORF">RPERSI_LOCUS13158</name>
</gene>
<organism evidence="1 2">
    <name type="scientific">Racocetra persica</name>
    <dbReference type="NCBI Taxonomy" id="160502"/>
    <lineage>
        <taxon>Eukaryota</taxon>
        <taxon>Fungi</taxon>
        <taxon>Fungi incertae sedis</taxon>
        <taxon>Mucoromycota</taxon>
        <taxon>Glomeromycotina</taxon>
        <taxon>Glomeromycetes</taxon>
        <taxon>Diversisporales</taxon>
        <taxon>Gigasporaceae</taxon>
        <taxon>Racocetra</taxon>
    </lineage>
</organism>
<name>A0ACA9Q7N5_9GLOM</name>
<reference evidence="1" key="1">
    <citation type="submission" date="2021-06" db="EMBL/GenBank/DDBJ databases">
        <authorList>
            <person name="Kallberg Y."/>
            <person name="Tangrot J."/>
            <person name="Rosling A."/>
        </authorList>
    </citation>
    <scope>NUCLEOTIDE SEQUENCE</scope>
    <source>
        <strain evidence="1">MA461A</strain>
    </source>
</reference>
<keyword evidence="2" id="KW-1185">Reference proteome</keyword>
<dbReference type="Proteomes" id="UP000789920">
    <property type="component" value="Unassembled WGS sequence"/>
</dbReference>
<comment type="caution">
    <text evidence="1">The sequence shown here is derived from an EMBL/GenBank/DDBJ whole genome shotgun (WGS) entry which is preliminary data.</text>
</comment>